<organism evidence="1">
    <name type="scientific">uncultured prokaryote</name>
    <dbReference type="NCBI Taxonomy" id="198431"/>
    <lineage>
        <taxon>unclassified sequences</taxon>
        <taxon>environmental samples</taxon>
    </lineage>
</organism>
<protein>
    <recommendedName>
        <fullName evidence="2">HTH crp-type domain-containing protein</fullName>
    </recommendedName>
</protein>
<geneLocation type="plasmid" evidence="1">
    <name>pRGRH0256</name>
</geneLocation>
<evidence type="ECO:0008006" key="2">
    <source>
        <dbReference type="Google" id="ProtNLM"/>
    </source>
</evidence>
<reference evidence="1" key="1">
    <citation type="submission" date="2015-06" db="EMBL/GenBank/DDBJ databases">
        <authorList>
            <person name="Joergensen T."/>
        </authorList>
    </citation>
    <scope>NUCLEOTIDE SEQUENCE</scope>
    <source>
        <plasmid evidence="1">pRGRH0256</plasmid>
    </source>
</reference>
<accession>A0A0H5PZ34</accession>
<dbReference type="EMBL" id="LN852929">
    <property type="protein sequence ID" value="CRY94455.1"/>
    <property type="molecule type" value="Genomic_DNA"/>
</dbReference>
<dbReference type="SUPFAM" id="SSF46785">
    <property type="entry name" value="Winged helix' DNA-binding domain"/>
    <property type="match status" value="1"/>
</dbReference>
<sequence length="185" mass="20296">MPAQLVKLRTKADRLKTDQAEQLRQLVLDFPDLPQRAVGELIATIDRQTASRSGWTFVMISPEQNAAVVDWLSRNSGRPLVAMRLWAVLFSNLRTDTGEIVQTRDELAELVGETPNHVSEIMGELATIGAISRRREKVAGMRGPGLVRYFMNPKVGTHLTGAARDKAQTDSAPLLALINGGRAPS</sequence>
<dbReference type="AlphaFoldDB" id="A0A0H5PZ34"/>
<dbReference type="InterPro" id="IPR036390">
    <property type="entry name" value="WH_DNA-bd_sf"/>
</dbReference>
<proteinExistence type="predicted"/>
<keyword evidence="1" id="KW-0614">Plasmid</keyword>
<reference evidence="1" key="2">
    <citation type="submission" date="2015-07" db="EMBL/GenBank/DDBJ databases">
        <title>Plasmids, circular viruses and viroids from rat gut.</title>
        <authorList>
            <person name="Jorgensen T.J."/>
            <person name="Hansen M.A."/>
            <person name="Xu Z."/>
            <person name="Tabak M.A."/>
            <person name="Sorensen S.J."/>
            <person name="Hansen L.H."/>
        </authorList>
    </citation>
    <scope>NUCLEOTIDE SEQUENCE</scope>
    <source>
        <plasmid evidence="1">pRGRH0256</plasmid>
    </source>
</reference>
<evidence type="ECO:0000313" key="1">
    <source>
        <dbReference type="EMBL" id="CRY94455.1"/>
    </source>
</evidence>
<name>A0A0H5PZ34_9ZZZZ</name>